<organism evidence="1 2">
    <name type="scientific">Nitrososphaeria virus YSH_462411</name>
    <dbReference type="NCBI Taxonomy" id="3071321"/>
    <lineage>
        <taxon>Viruses</taxon>
        <taxon>Duplodnaviria</taxon>
        <taxon>Heunggongvirae</taxon>
        <taxon>Uroviricota</taxon>
        <taxon>Caudoviricetes</taxon>
        <taxon>Juravirales</taxon>
        <taxon>Yangangviridae</taxon>
        <taxon>Nohelivirus</taxon>
        <taxon>Nohelivirus yangshanense</taxon>
    </lineage>
</organism>
<protein>
    <submittedName>
        <fullName evidence="1">Uncharacterized protein</fullName>
    </submittedName>
</protein>
<proteinExistence type="predicted"/>
<keyword evidence="2" id="KW-1185">Reference proteome</keyword>
<evidence type="ECO:0000313" key="2">
    <source>
        <dbReference type="Proteomes" id="UP001156919"/>
    </source>
</evidence>
<dbReference type="EMBL" id="ON649699">
    <property type="protein sequence ID" value="UVF62286.1"/>
    <property type="molecule type" value="Genomic_DNA"/>
</dbReference>
<sequence length="169" mass="17172">MAITASDLEFYLSGGAGNTDPNASLGGVISTTAIINSSDNNLFDDVTGDEADSGDTEYRGIYFKNNHGSLTLQNAVVWFSSNTTSADDTLNMALAGEGVNATMETIVNESTAPSGESFSAPASKGAGLSFGNITAGQRYGLWIQRVVNASAAAANANAATISVEGDTAA</sequence>
<name>A0A976UBE2_9CAUD</name>
<dbReference type="Proteomes" id="UP001156919">
    <property type="component" value="Segment"/>
</dbReference>
<accession>A0A976UBE2</accession>
<reference evidence="1 2" key="1">
    <citation type="submission" date="2022-05" db="EMBL/GenBank/DDBJ databases">
        <title>Diverse viruses of marine archaea discovered using metagenomics.</title>
        <authorList>
            <person name="Zhou Y."/>
        </authorList>
    </citation>
    <scope>NUCLEOTIDE SEQUENCE [LARGE SCALE GENOMIC DNA]</scope>
    <source>
        <strain evidence="1">YSH_462411</strain>
    </source>
</reference>
<evidence type="ECO:0000313" key="1">
    <source>
        <dbReference type="EMBL" id="UVF62286.1"/>
    </source>
</evidence>